<reference evidence="1" key="1">
    <citation type="submission" date="2022-07" db="EMBL/GenBank/DDBJ databases">
        <title>Complete Genome Sequence of the Radioresistant Bacterium Deinococcus aetherius ST0316, Isolated from the Air Dust collected in Lower Stratosphere above Japan.</title>
        <authorList>
            <person name="Satoh K."/>
            <person name="Hagiwara K."/>
            <person name="Katsumata K."/>
            <person name="Kubo A."/>
            <person name="Yokobori S."/>
            <person name="Yamagishi A."/>
            <person name="Oono Y."/>
            <person name="Narumi I."/>
        </authorList>
    </citation>
    <scope>NUCLEOTIDE SEQUENCE</scope>
    <source>
        <strain evidence="1">ST0316</strain>
        <plasmid evidence="1">pDAETH-4</plasmid>
    </source>
</reference>
<evidence type="ECO:0000313" key="1">
    <source>
        <dbReference type="EMBL" id="BDP44859.1"/>
    </source>
</evidence>
<geneLocation type="plasmid" evidence="1 2">
    <name>pDAETH-4</name>
</geneLocation>
<accession>A0ABM8ALY5</accession>
<keyword evidence="2" id="KW-1185">Reference proteome</keyword>
<dbReference type="Proteomes" id="UP001064971">
    <property type="component" value="Plasmid pDAETH-4"/>
</dbReference>
<name>A0ABM8ALY5_9DEIO</name>
<evidence type="ECO:0000313" key="2">
    <source>
        <dbReference type="Proteomes" id="UP001064971"/>
    </source>
</evidence>
<keyword evidence="1" id="KW-0614">Plasmid</keyword>
<proteinExistence type="predicted"/>
<organism evidence="1 2">
    <name type="scientific">Deinococcus aetherius</name>
    <dbReference type="NCBI Taxonomy" id="200252"/>
    <lineage>
        <taxon>Bacteria</taxon>
        <taxon>Thermotogati</taxon>
        <taxon>Deinococcota</taxon>
        <taxon>Deinococci</taxon>
        <taxon>Deinococcales</taxon>
        <taxon>Deinococcaceae</taxon>
        <taxon>Deinococcus</taxon>
    </lineage>
</organism>
<dbReference type="EMBL" id="AP026564">
    <property type="protein sequence ID" value="BDP44859.1"/>
    <property type="molecule type" value="Genomic_DNA"/>
</dbReference>
<gene>
    <name evidence="1" type="ORF">DAETH_48280</name>
</gene>
<sequence>MRCMARFREVVEAVRQAEQNRAAFEQRLTLFLSDVVGSMEREVAAEGGELRRRKPASVSGRFATGEYELQYPQGIKTQPRVFSLYVGEEGNQMTIGLDSNGGGVVTNALDGVDQVFQLLLDTSPRTVV</sequence>
<protein>
    <submittedName>
        <fullName evidence="1">Uncharacterized protein</fullName>
    </submittedName>
</protein>